<dbReference type="EMBL" id="CAUOFW020003880">
    <property type="protein sequence ID" value="CAK9162503.1"/>
    <property type="molecule type" value="Genomic_DNA"/>
</dbReference>
<reference evidence="1 2" key="1">
    <citation type="submission" date="2024-02" db="EMBL/GenBank/DDBJ databases">
        <authorList>
            <person name="Vignale AGUSTIN F."/>
            <person name="Sosa J E."/>
            <person name="Modenutti C."/>
        </authorList>
    </citation>
    <scope>NUCLEOTIDE SEQUENCE [LARGE SCALE GENOMIC DNA]</scope>
</reference>
<accession>A0ABC8SZX0</accession>
<keyword evidence="2" id="KW-1185">Reference proteome</keyword>
<organism evidence="1 2">
    <name type="scientific">Ilex paraguariensis</name>
    <name type="common">yerba mate</name>
    <dbReference type="NCBI Taxonomy" id="185542"/>
    <lineage>
        <taxon>Eukaryota</taxon>
        <taxon>Viridiplantae</taxon>
        <taxon>Streptophyta</taxon>
        <taxon>Embryophyta</taxon>
        <taxon>Tracheophyta</taxon>
        <taxon>Spermatophyta</taxon>
        <taxon>Magnoliopsida</taxon>
        <taxon>eudicotyledons</taxon>
        <taxon>Gunneridae</taxon>
        <taxon>Pentapetalae</taxon>
        <taxon>asterids</taxon>
        <taxon>campanulids</taxon>
        <taxon>Aquifoliales</taxon>
        <taxon>Aquifoliaceae</taxon>
        <taxon>Ilex</taxon>
    </lineage>
</organism>
<dbReference type="AlphaFoldDB" id="A0ABC8SZX0"/>
<comment type="caution">
    <text evidence="1">The sequence shown here is derived from an EMBL/GenBank/DDBJ whole genome shotgun (WGS) entry which is preliminary data.</text>
</comment>
<proteinExistence type="predicted"/>
<sequence>MASTSPLGIIEEDDEFDWEAAVEEIDVACQTTTEPSTQHLIDTHQLSIKTLYSNTHEKPKSSRQTTIDKFIGCEGSSSIPQPGNWNVRNDNEENVDGDEMVRCDKTDAGAANVNIDAEAAKIWIYPGFI</sequence>
<name>A0ABC8SZX0_9AQUA</name>
<dbReference type="Proteomes" id="UP001642360">
    <property type="component" value="Unassembled WGS sequence"/>
</dbReference>
<evidence type="ECO:0000313" key="1">
    <source>
        <dbReference type="EMBL" id="CAK9162503.1"/>
    </source>
</evidence>
<gene>
    <name evidence="1" type="ORF">ILEXP_LOCUS31374</name>
</gene>
<evidence type="ECO:0000313" key="2">
    <source>
        <dbReference type="Proteomes" id="UP001642360"/>
    </source>
</evidence>
<protein>
    <submittedName>
        <fullName evidence="1">Uncharacterized protein</fullName>
    </submittedName>
</protein>